<dbReference type="PANTHER" id="PTHR24220:SF86">
    <property type="entry name" value="ABC TRANSPORTER ABCH.1"/>
    <property type="match status" value="1"/>
</dbReference>
<keyword evidence="3 5" id="KW-0067">ATP-binding</keyword>
<dbReference type="Pfam" id="PF00005">
    <property type="entry name" value="ABC_tran"/>
    <property type="match status" value="1"/>
</dbReference>
<dbReference type="Gene3D" id="3.40.50.300">
    <property type="entry name" value="P-loop containing nucleotide triphosphate hydrolases"/>
    <property type="match status" value="1"/>
</dbReference>
<evidence type="ECO:0000256" key="1">
    <source>
        <dbReference type="ARBA" id="ARBA00022448"/>
    </source>
</evidence>
<dbReference type="GO" id="GO:0022857">
    <property type="term" value="F:transmembrane transporter activity"/>
    <property type="evidence" value="ECO:0007669"/>
    <property type="project" value="TreeGrafter"/>
</dbReference>
<feature type="domain" description="ABC transporter" evidence="4">
    <location>
        <begin position="3"/>
        <end position="237"/>
    </location>
</feature>
<reference evidence="5" key="1">
    <citation type="journal article" date="2020" name="mSystems">
        <title>Genome- and Community-Level Interaction Insights into Carbon Utilization and Element Cycling Functions of Hydrothermarchaeota in Hydrothermal Sediment.</title>
        <authorList>
            <person name="Zhou Z."/>
            <person name="Liu Y."/>
            <person name="Xu W."/>
            <person name="Pan J."/>
            <person name="Luo Z.H."/>
            <person name="Li M."/>
        </authorList>
    </citation>
    <scope>NUCLEOTIDE SEQUENCE [LARGE SCALE GENOMIC DNA]</scope>
    <source>
        <strain evidence="5">SpSt-914</strain>
    </source>
</reference>
<organism evidence="5">
    <name type="scientific">candidate division WOR-3 bacterium</name>
    <dbReference type="NCBI Taxonomy" id="2052148"/>
    <lineage>
        <taxon>Bacteria</taxon>
        <taxon>Bacteria division WOR-3</taxon>
    </lineage>
</organism>
<dbReference type="AlphaFoldDB" id="A0A7V3PTS7"/>
<dbReference type="GO" id="GO:0005524">
    <property type="term" value="F:ATP binding"/>
    <property type="evidence" value="ECO:0007669"/>
    <property type="project" value="UniProtKB-KW"/>
</dbReference>
<dbReference type="CDD" id="cd03255">
    <property type="entry name" value="ABC_MJ0796_LolCDE_FtsE"/>
    <property type="match status" value="1"/>
</dbReference>
<dbReference type="InterPro" id="IPR017871">
    <property type="entry name" value="ABC_transporter-like_CS"/>
</dbReference>
<gene>
    <name evidence="5" type="ORF">ENX16_04305</name>
</gene>
<sequence>MLIELHEVVKTYSLGKTEVRALNGVNLEIDTGEYVALMGPSGSGKSTLMHILGCLDTPDTGQYLFNGQDTARLNDRQLARLRNRAFGFVFQNFNLLPRLSALAQVELPMLYAGINRRDRIKRANELLNLVGLKDRLHHRPNELSGGEMQRVAIARALANEPRVILADEPTGNLDSRSGAEIMSLFDRLAGQGRTIIIVTHDPAIAEHTRRIIRLRDGQIIHEQTVQSLPANPVSPPH</sequence>
<keyword evidence="1" id="KW-0813">Transport</keyword>
<dbReference type="PROSITE" id="PS00211">
    <property type="entry name" value="ABC_TRANSPORTER_1"/>
    <property type="match status" value="1"/>
</dbReference>
<dbReference type="GO" id="GO:0098796">
    <property type="term" value="C:membrane protein complex"/>
    <property type="evidence" value="ECO:0007669"/>
    <property type="project" value="UniProtKB-ARBA"/>
</dbReference>
<dbReference type="InterPro" id="IPR015854">
    <property type="entry name" value="ABC_transpr_LolD-like"/>
</dbReference>
<dbReference type="PANTHER" id="PTHR24220">
    <property type="entry name" value="IMPORT ATP-BINDING PROTEIN"/>
    <property type="match status" value="1"/>
</dbReference>
<dbReference type="SMART" id="SM00382">
    <property type="entry name" value="AAA"/>
    <property type="match status" value="1"/>
</dbReference>
<name>A0A7V3PTS7_UNCW3</name>
<evidence type="ECO:0000313" key="5">
    <source>
        <dbReference type="EMBL" id="HGD13283.1"/>
    </source>
</evidence>
<dbReference type="FunFam" id="3.40.50.300:FF:000032">
    <property type="entry name" value="Export ABC transporter ATP-binding protein"/>
    <property type="match status" value="1"/>
</dbReference>
<dbReference type="GO" id="GO:0005886">
    <property type="term" value="C:plasma membrane"/>
    <property type="evidence" value="ECO:0007669"/>
    <property type="project" value="TreeGrafter"/>
</dbReference>
<dbReference type="PROSITE" id="PS50893">
    <property type="entry name" value="ABC_TRANSPORTER_2"/>
    <property type="match status" value="1"/>
</dbReference>
<dbReference type="InterPro" id="IPR027417">
    <property type="entry name" value="P-loop_NTPase"/>
</dbReference>
<dbReference type="GO" id="GO:0016887">
    <property type="term" value="F:ATP hydrolysis activity"/>
    <property type="evidence" value="ECO:0007669"/>
    <property type="project" value="InterPro"/>
</dbReference>
<protein>
    <submittedName>
        <fullName evidence="5">ABC transporter ATP-binding protein</fullName>
    </submittedName>
</protein>
<dbReference type="InterPro" id="IPR017911">
    <property type="entry name" value="MacB-like_ATP-bd"/>
</dbReference>
<proteinExistence type="predicted"/>
<dbReference type="InterPro" id="IPR003593">
    <property type="entry name" value="AAA+_ATPase"/>
</dbReference>
<dbReference type="EMBL" id="DTMZ01000101">
    <property type="protein sequence ID" value="HGD13283.1"/>
    <property type="molecule type" value="Genomic_DNA"/>
</dbReference>
<comment type="caution">
    <text evidence="5">The sequence shown here is derived from an EMBL/GenBank/DDBJ whole genome shotgun (WGS) entry which is preliminary data.</text>
</comment>
<keyword evidence="2" id="KW-0547">Nucleotide-binding</keyword>
<dbReference type="InterPro" id="IPR003439">
    <property type="entry name" value="ABC_transporter-like_ATP-bd"/>
</dbReference>
<dbReference type="SUPFAM" id="SSF52540">
    <property type="entry name" value="P-loop containing nucleoside triphosphate hydrolases"/>
    <property type="match status" value="1"/>
</dbReference>
<accession>A0A7V3PTS7</accession>
<evidence type="ECO:0000256" key="2">
    <source>
        <dbReference type="ARBA" id="ARBA00022741"/>
    </source>
</evidence>
<evidence type="ECO:0000259" key="4">
    <source>
        <dbReference type="PROSITE" id="PS50893"/>
    </source>
</evidence>
<evidence type="ECO:0000256" key="3">
    <source>
        <dbReference type="ARBA" id="ARBA00022840"/>
    </source>
</evidence>